<evidence type="ECO:0000313" key="9">
    <source>
        <dbReference type="Proteomes" id="UP000011087"/>
    </source>
</evidence>
<dbReference type="GO" id="GO:0003677">
    <property type="term" value="F:DNA binding"/>
    <property type="evidence" value="ECO:0007669"/>
    <property type="project" value="UniProtKB-KW"/>
</dbReference>
<dbReference type="KEGG" id="gtt:GUITHDRAFT_132854"/>
<reference evidence="7 9" key="1">
    <citation type="journal article" date="2012" name="Nature">
        <title>Algal genomes reveal evolutionary mosaicism and the fate of nucleomorphs.</title>
        <authorList>
            <consortium name="DOE Joint Genome Institute"/>
            <person name="Curtis B.A."/>
            <person name="Tanifuji G."/>
            <person name="Burki F."/>
            <person name="Gruber A."/>
            <person name="Irimia M."/>
            <person name="Maruyama S."/>
            <person name="Arias M.C."/>
            <person name="Ball S.G."/>
            <person name="Gile G.H."/>
            <person name="Hirakawa Y."/>
            <person name="Hopkins J.F."/>
            <person name="Kuo A."/>
            <person name="Rensing S.A."/>
            <person name="Schmutz J."/>
            <person name="Symeonidi A."/>
            <person name="Elias M."/>
            <person name="Eveleigh R.J."/>
            <person name="Herman E.K."/>
            <person name="Klute M.J."/>
            <person name="Nakayama T."/>
            <person name="Obornik M."/>
            <person name="Reyes-Prieto A."/>
            <person name="Armbrust E.V."/>
            <person name="Aves S.J."/>
            <person name="Beiko R.G."/>
            <person name="Coutinho P."/>
            <person name="Dacks J.B."/>
            <person name="Durnford D.G."/>
            <person name="Fast N.M."/>
            <person name="Green B.R."/>
            <person name="Grisdale C.J."/>
            <person name="Hempel F."/>
            <person name="Henrissat B."/>
            <person name="Hoppner M.P."/>
            <person name="Ishida K."/>
            <person name="Kim E."/>
            <person name="Koreny L."/>
            <person name="Kroth P.G."/>
            <person name="Liu Y."/>
            <person name="Malik S.B."/>
            <person name="Maier U.G."/>
            <person name="McRose D."/>
            <person name="Mock T."/>
            <person name="Neilson J.A."/>
            <person name="Onodera N.T."/>
            <person name="Poole A.M."/>
            <person name="Pritham E.J."/>
            <person name="Richards T.A."/>
            <person name="Rocap G."/>
            <person name="Roy S.W."/>
            <person name="Sarai C."/>
            <person name="Schaack S."/>
            <person name="Shirato S."/>
            <person name="Slamovits C.H."/>
            <person name="Spencer D.F."/>
            <person name="Suzuki S."/>
            <person name="Worden A.Z."/>
            <person name="Zauner S."/>
            <person name="Barry K."/>
            <person name="Bell C."/>
            <person name="Bharti A.K."/>
            <person name="Crow J.A."/>
            <person name="Grimwood J."/>
            <person name="Kramer R."/>
            <person name="Lindquist E."/>
            <person name="Lucas S."/>
            <person name="Salamov A."/>
            <person name="McFadden G.I."/>
            <person name="Lane C.E."/>
            <person name="Keeling P.J."/>
            <person name="Gray M.W."/>
            <person name="Grigoriev I.V."/>
            <person name="Archibald J.M."/>
        </authorList>
    </citation>
    <scope>NUCLEOTIDE SEQUENCE</scope>
    <source>
        <strain evidence="7 9">CCMP2712</strain>
    </source>
</reference>
<dbReference type="OrthoDB" id="39175at2759"/>
<keyword evidence="9" id="KW-1185">Reference proteome</keyword>
<dbReference type="GO" id="GO:0000981">
    <property type="term" value="F:DNA-binding transcription factor activity, RNA polymerase II-specific"/>
    <property type="evidence" value="ECO:0007669"/>
    <property type="project" value="InterPro"/>
</dbReference>
<dbReference type="InterPro" id="IPR036864">
    <property type="entry name" value="Zn2-C6_fun-type_DNA-bd_sf"/>
</dbReference>
<keyword evidence="3" id="KW-0804">Transcription</keyword>
<dbReference type="RefSeq" id="XP_005840785.1">
    <property type="nucleotide sequence ID" value="XM_005840728.1"/>
</dbReference>
<organism evidence="7">
    <name type="scientific">Guillardia theta (strain CCMP2712)</name>
    <name type="common">Cryptophyte</name>
    <dbReference type="NCBI Taxonomy" id="905079"/>
    <lineage>
        <taxon>Eukaryota</taxon>
        <taxon>Cryptophyceae</taxon>
        <taxon>Pyrenomonadales</taxon>
        <taxon>Geminigeraceae</taxon>
        <taxon>Guillardia</taxon>
    </lineage>
</organism>
<dbReference type="SMART" id="SM00066">
    <property type="entry name" value="GAL4"/>
    <property type="match status" value="2"/>
</dbReference>
<feature type="domain" description="Zn(2)-C6 fungal-type" evidence="6">
    <location>
        <begin position="7"/>
        <end position="38"/>
    </location>
</feature>
<accession>L1K057</accession>
<proteinExistence type="predicted"/>
<evidence type="ECO:0000256" key="1">
    <source>
        <dbReference type="ARBA" id="ARBA00023015"/>
    </source>
</evidence>
<dbReference type="PANTHER" id="PTHR31069">
    <property type="entry name" value="OLEATE-ACTIVATED TRANSCRIPTION FACTOR 1-RELATED"/>
    <property type="match status" value="1"/>
</dbReference>
<dbReference type="HOGENOM" id="CLU_102745_0_0_1"/>
<evidence type="ECO:0000256" key="3">
    <source>
        <dbReference type="ARBA" id="ARBA00023163"/>
    </source>
</evidence>
<dbReference type="InterPro" id="IPR050675">
    <property type="entry name" value="OAF3"/>
</dbReference>
<feature type="domain" description="Zn(2)-C6 fungal-type" evidence="6">
    <location>
        <begin position="52"/>
        <end position="81"/>
    </location>
</feature>
<gene>
    <name evidence="7" type="ORF">GUITHDRAFT_132854</name>
</gene>
<dbReference type="EnsemblProtists" id="EKX53805">
    <property type="protein sequence ID" value="EKX53805"/>
    <property type="gene ID" value="GUITHDRAFT_132854"/>
</dbReference>
<dbReference type="GO" id="GO:0008270">
    <property type="term" value="F:zinc ion binding"/>
    <property type="evidence" value="ECO:0007669"/>
    <property type="project" value="InterPro"/>
</dbReference>
<reference evidence="8" key="3">
    <citation type="submission" date="2016-03" db="UniProtKB">
        <authorList>
            <consortium name="EnsemblProtists"/>
        </authorList>
    </citation>
    <scope>IDENTIFICATION</scope>
</reference>
<feature type="compositionally biased region" description="Polar residues" evidence="5">
    <location>
        <begin position="217"/>
        <end position="236"/>
    </location>
</feature>
<name>L1K057_GUITC</name>
<dbReference type="PaxDb" id="55529-EKX53805"/>
<dbReference type="PROSITE" id="PS00463">
    <property type="entry name" value="ZN2_CY6_FUNGAL_1"/>
    <property type="match status" value="2"/>
</dbReference>
<dbReference type="Pfam" id="PF00172">
    <property type="entry name" value="Zn_clus"/>
    <property type="match status" value="2"/>
</dbReference>
<evidence type="ECO:0000313" key="7">
    <source>
        <dbReference type="EMBL" id="EKX53805.1"/>
    </source>
</evidence>
<evidence type="ECO:0000313" key="8">
    <source>
        <dbReference type="EnsemblProtists" id="EKX53805"/>
    </source>
</evidence>
<dbReference type="SUPFAM" id="SSF57701">
    <property type="entry name" value="Zn2/Cys6 DNA-binding domain"/>
    <property type="match status" value="2"/>
</dbReference>
<evidence type="ECO:0000259" key="6">
    <source>
        <dbReference type="PROSITE" id="PS50048"/>
    </source>
</evidence>
<evidence type="ECO:0000256" key="5">
    <source>
        <dbReference type="SAM" id="MobiDB-lite"/>
    </source>
</evidence>
<protein>
    <recommendedName>
        <fullName evidence="6">Zn(2)-C6 fungal-type domain-containing protein</fullName>
    </recommendedName>
</protein>
<keyword evidence="2" id="KW-0238">DNA-binding</keyword>
<dbReference type="CDD" id="cd00067">
    <property type="entry name" value="GAL4"/>
    <property type="match status" value="2"/>
</dbReference>
<dbReference type="Gene3D" id="4.10.240.10">
    <property type="entry name" value="Zn(2)-C6 fungal-type DNA-binding domain"/>
    <property type="match status" value="2"/>
</dbReference>
<dbReference type="AlphaFoldDB" id="L1K057"/>
<evidence type="ECO:0000256" key="4">
    <source>
        <dbReference type="ARBA" id="ARBA00023242"/>
    </source>
</evidence>
<keyword evidence="1" id="KW-0805">Transcription regulation</keyword>
<feature type="region of interest" description="Disordered" evidence="5">
    <location>
        <begin position="214"/>
        <end position="236"/>
    </location>
</feature>
<dbReference type="PROSITE" id="PS50048">
    <property type="entry name" value="ZN2_CY6_FUNGAL_2"/>
    <property type="match status" value="2"/>
</dbReference>
<dbReference type="PANTHER" id="PTHR31069:SF32">
    <property type="entry name" value="ARGININE METABOLISM REGULATION PROTEIN II"/>
    <property type="match status" value="1"/>
</dbReference>
<evidence type="ECO:0000256" key="2">
    <source>
        <dbReference type="ARBA" id="ARBA00023125"/>
    </source>
</evidence>
<reference evidence="9" key="2">
    <citation type="submission" date="2012-11" db="EMBL/GenBank/DDBJ databases">
        <authorList>
            <person name="Kuo A."/>
            <person name="Curtis B.A."/>
            <person name="Tanifuji G."/>
            <person name="Burki F."/>
            <person name="Gruber A."/>
            <person name="Irimia M."/>
            <person name="Maruyama S."/>
            <person name="Arias M.C."/>
            <person name="Ball S.G."/>
            <person name="Gile G.H."/>
            <person name="Hirakawa Y."/>
            <person name="Hopkins J.F."/>
            <person name="Rensing S.A."/>
            <person name="Schmutz J."/>
            <person name="Symeonidi A."/>
            <person name="Elias M."/>
            <person name="Eveleigh R.J."/>
            <person name="Herman E.K."/>
            <person name="Klute M.J."/>
            <person name="Nakayama T."/>
            <person name="Obornik M."/>
            <person name="Reyes-Prieto A."/>
            <person name="Armbrust E.V."/>
            <person name="Aves S.J."/>
            <person name="Beiko R.G."/>
            <person name="Coutinho P."/>
            <person name="Dacks J.B."/>
            <person name="Durnford D.G."/>
            <person name="Fast N.M."/>
            <person name="Green B.R."/>
            <person name="Grisdale C."/>
            <person name="Hempe F."/>
            <person name="Henrissat B."/>
            <person name="Hoppner M.P."/>
            <person name="Ishida K.-I."/>
            <person name="Kim E."/>
            <person name="Koreny L."/>
            <person name="Kroth P.G."/>
            <person name="Liu Y."/>
            <person name="Malik S.-B."/>
            <person name="Maier U.G."/>
            <person name="McRose D."/>
            <person name="Mock T."/>
            <person name="Neilson J.A."/>
            <person name="Onodera N.T."/>
            <person name="Poole A.M."/>
            <person name="Pritham E.J."/>
            <person name="Richards T.A."/>
            <person name="Rocap G."/>
            <person name="Roy S.W."/>
            <person name="Sarai C."/>
            <person name="Schaack S."/>
            <person name="Shirato S."/>
            <person name="Slamovits C.H."/>
            <person name="Spencer D.F."/>
            <person name="Suzuki S."/>
            <person name="Worden A.Z."/>
            <person name="Zauner S."/>
            <person name="Barry K."/>
            <person name="Bell C."/>
            <person name="Bharti A.K."/>
            <person name="Crow J.A."/>
            <person name="Grimwood J."/>
            <person name="Kramer R."/>
            <person name="Lindquist E."/>
            <person name="Lucas S."/>
            <person name="Salamov A."/>
            <person name="McFadden G.I."/>
            <person name="Lane C.E."/>
            <person name="Keeling P.J."/>
            <person name="Gray M.W."/>
            <person name="Grigoriev I.V."/>
            <person name="Archibald J.M."/>
        </authorList>
    </citation>
    <scope>NUCLEOTIDE SEQUENCE</scope>
    <source>
        <strain evidence="9">CCMP2712</strain>
    </source>
</reference>
<keyword evidence="4" id="KW-0539">Nucleus</keyword>
<dbReference type="EMBL" id="JH992969">
    <property type="protein sequence ID" value="EKX53805.1"/>
    <property type="molecule type" value="Genomic_DNA"/>
</dbReference>
<dbReference type="GeneID" id="17310305"/>
<sequence length="236" mass="27104">MKRISLACKPCKDIKSKCDNFQPCTRCVQSNIADQCIRLRVARGARKRSTVACIPCKRAKLKCDEERPCSRCKRLGREWDCIDEQLELIQSQLVDLNEDQFDRLDVSKEDFESRLLNAADPFVRLLKIINLDRERSYDRWMSDFDADMYAGETILGMQKSKEGQERLLALSRELETLYGPFVARAEQILQQRLRELSTEQPVTAVNVMHKLPGQFQPPVSATGQSETLRPTMSEGT</sequence>
<dbReference type="Proteomes" id="UP000011087">
    <property type="component" value="Unassembled WGS sequence"/>
</dbReference>
<dbReference type="InterPro" id="IPR001138">
    <property type="entry name" value="Zn2Cys6_DnaBD"/>
</dbReference>